<keyword evidence="6" id="KW-1015">Disulfide bond</keyword>
<comment type="similarity">
    <text evidence="7">Belongs to the peptidase S1 family. CLIP subfamily.</text>
</comment>
<dbReference type="PROSITE" id="PS00135">
    <property type="entry name" value="TRYPSIN_SER"/>
    <property type="match status" value="1"/>
</dbReference>
<evidence type="ECO:0000256" key="3">
    <source>
        <dbReference type="ARBA" id="ARBA00022670"/>
    </source>
</evidence>
<evidence type="ECO:0000256" key="6">
    <source>
        <dbReference type="ARBA" id="ARBA00023157"/>
    </source>
</evidence>
<keyword evidence="2" id="KW-0964">Secreted</keyword>
<keyword evidence="12" id="KW-1185">Reference proteome</keyword>
<evidence type="ECO:0000256" key="1">
    <source>
        <dbReference type="ARBA" id="ARBA00004239"/>
    </source>
</evidence>
<dbReference type="PROSITE" id="PS50240">
    <property type="entry name" value="TRYPSIN_DOM"/>
    <property type="match status" value="1"/>
</dbReference>
<dbReference type="GO" id="GO:0006508">
    <property type="term" value="P:proteolysis"/>
    <property type="evidence" value="ECO:0007669"/>
    <property type="project" value="UniProtKB-KW"/>
</dbReference>
<accession>A0A3P8UUW6</accession>
<evidence type="ECO:0000313" key="12">
    <source>
        <dbReference type="Proteomes" id="UP000265120"/>
    </source>
</evidence>
<dbReference type="SMART" id="SM00020">
    <property type="entry name" value="Tryp_SPc"/>
    <property type="match status" value="1"/>
</dbReference>
<dbReference type="InterPro" id="IPR043504">
    <property type="entry name" value="Peptidase_S1_PA_chymotrypsin"/>
</dbReference>
<protein>
    <recommendedName>
        <fullName evidence="9">trypsin</fullName>
        <ecNumber evidence="9">3.4.21.4</ecNumber>
    </recommendedName>
</protein>
<dbReference type="AlphaFoldDB" id="A0A3P8UUW6"/>
<evidence type="ECO:0000259" key="10">
    <source>
        <dbReference type="PROSITE" id="PS50240"/>
    </source>
</evidence>
<dbReference type="InterPro" id="IPR033116">
    <property type="entry name" value="TRYPSIN_SER"/>
</dbReference>
<dbReference type="EC" id="3.4.21.4" evidence="9"/>
<dbReference type="PANTHER" id="PTHR24264:SF65">
    <property type="entry name" value="SRCR DOMAIN-CONTAINING PROTEIN"/>
    <property type="match status" value="1"/>
</dbReference>
<reference evidence="11 12" key="1">
    <citation type="journal article" date="2014" name="Nat. Genet.">
        <title>Whole-genome sequence of a flatfish provides insights into ZW sex chromosome evolution and adaptation to a benthic lifestyle.</title>
        <authorList>
            <person name="Chen S."/>
            <person name="Zhang G."/>
            <person name="Shao C."/>
            <person name="Huang Q."/>
            <person name="Liu G."/>
            <person name="Zhang P."/>
            <person name="Song W."/>
            <person name="An N."/>
            <person name="Chalopin D."/>
            <person name="Volff J.N."/>
            <person name="Hong Y."/>
            <person name="Li Q."/>
            <person name="Sha Z."/>
            <person name="Zhou H."/>
            <person name="Xie M."/>
            <person name="Yu Q."/>
            <person name="Liu Y."/>
            <person name="Xiang H."/>
            <person name="Wang N."/>
            <person name="Wu K."/>
            <person name="Yang C."/>
            <person name="Zhou Q."/>
            <person name="Liao X."/>
            <person name="Yang L."/>
            <person name="Hu Q."/>
            <person name="Zhang J."/>
            <person name="Meng L."/>
            <person name="Jin L."/>
            <person name="Tian Y."/>
            <person name="Lian J."/>
            <person name="Yang J."/>
            <person name="Miao G."/>
            <person name="Liu S."/>
            <person name="Liang Z."/>
            <person name="Yan F."/>
            <person name="Li Y."/>
            <person name="Sun B."/>
            <person name="Zhang H."/>
            <person name="Zhang J."/>
            <person name="Zhu Y."/>
            <person name="Du M."/>
            <person name="Zhao Y."/>
            <person name="Schartl M."/>
            <person name="Tang Q."/>
            <person name="Wang J."/>
        </authorList>
    </citation>
    <scope>NUCLEOTIDE SEQUENCE</scope>
</reference>
<keyword evidence="3" id="KW-0645">Protease</keyword>
<feature type="domain" description="Peptidase S1" evidence="10">
    <location>
        <begin position="1"/>
        <end position="135"/>
    </location>
</feature>
<evidence type="ECO:0000256" key="8">
    <source>
        <dbReference type="ARBA" id="ARBA00036320"/>
    </source>
</evidence>
<dbReference type="GO" id="GO:0004252">
    <property type="term" value="F:serine-type endopeptidase activity"/>
    <property type="evidence" value="ECO:0007669"/>
    <property type="project" value="UniProtKB-EC"/>
</dbReference>
<comment type="subcellular location">
    <subcellularLocation>
        <location evidence="1">Secreted</location>
        <location evidence="1">Extracellular space</location>
    </subcellularLocation>
</comment>
<dbReference type="InterPro" id="IPR001254">
    <property type="entry name" value="Trypsin_dom"/>
</dbReference>
<proteinExistence type="inferred from homology"/>
<evidence type="ECO:0000313" key="11">
    <source>
        <dbReference type="Ensembl" id="ENSCSEP00000005609.1"/>
    </source>
</evidence>
<dbReference type="CDD" id="cd00190">
    <property type="entry name" value="Tryp_SPc"/>
    <property type="match status" value="1"/>
</dbReference>
<evidence type="ECO:0000256" key="5">
    <source>
        <dbReference type="ARBA" id="ARBA00022825"/>
    </source>
</evidence>
<dbReference type="PANTHER" id="PTHR24264">
    <property type="entry name" value="TRYPSIN-RELATED"/>
    <property type="match status" value="1"/>
</dbReference>
<dbReference type="Proteomes" id="UP000265120">
    <property type="component" value="Chromosome 8"/>
</dbReference>
<name>A0A3P8UUW6_CYNSE</name>
<evidence type="ECO:0000256" key="4">
    <source>
        <dbReference type="ARBA" id="ARBA00022801"/>
    </source>
</evidence>
<evidence type="ECO:0000256" key="9">
    <source>
        <dbReference type="ARBA" id="ARBA00038868"/>
    </source>
</evidence>
<keyword evidence="5" id="KW-0720">Serine protease</keyword>
<comment type="catalytic activity">
    <reaction evidence="8">
        <text>Preferential cleavage: Arg-|-Xaa, Lys-|-Xaa.</text>
        <dbReference type="EC" id="3.4.21.4"/>
    </reaction>
</comment>
<keyword evidence="4" id="KW-0378">Hydrolase</keyword>
<dbReference type="Ensembl" id="ENSCSET00000005669.1">
    <property type="protein sequence ID" value="ENSCSEP00000005609.1"/>
    <property type="gene ID" value="ENSCSEG00000003609.1"/>
</dbReference>
<dbReference type="InterPro" id="IPR009003">
    <property type="entry name" value="Peptidase_S1_PA"/>
</dbReference>
<dbReference type="Gene3D" id="2.40.10.10">
    <property type="entry name" value="Trypsin-like serine proteases"/>
    <property type="match status" value="1"/>
</dbReference>
<evidence type="ECO:0000256" key="7">
    <source>
        <dbReference type="ARBA" id="ARBA00024195"/>
    </source>
</evidence>
<dbReference type="Pfam" id="PF00089">
    <property type="entry name" value="Trypsin"/>
    <property type="match status" value="1"/>
</dbReference>
<dbReference type="SUPFAM" id="SSF50494">
    <property type="entry name" value="Trypsin-like serine proteases"/>
    <property type="match status" value="1"/>
</dbReference>
<dbReference type="FunFam" id="2.40.10.10:FF:000002">
    <property type="entry name" value="Transmembrane protease serine"/>
    <property type="match status" value="1"/>
</dbReference>
<dbReference type="InterPro" id="IPR050127">
    <property type="entry name" value="Serine_Proteases_S1"/>
</dbReference>
<dbReference type="GeneTree" id="ENSGT00940000163017"/>
<dbReference type="GO" id="GO:0005615">
    <property type="term" value="C:extracellular space"/>
    <property type="evidence" value="ECO:0007669"/>
    <property type="project" value="TreeGrafter"/>
</dbReference>
<organism evidence="11 12">
    <name type="scientific">Cynoglossus semilaevis</name>
    <name type="common">Tongue sole</name>
    <dbReference type="NCBI Taxonomy" id="244447"/>
    <lineage>
        <taxon>Eukaryota</taxon>
        <taxon>Metazoa</taxon>
        <taxon>Chordata</taxon>
        <taxon>Craniata</taxon>
        <taxon>Vertebrata</taxon>
        <taxon>Euteleostomi</taxon>
        <taxon>Actinopterygii</taxon>
        <taxon>Neopterygii</taxon>
        <taxon>Teleostei</taxon>
        <taxon>Neoteleostei</taxon>
        <taxon>Acanthomorphata</taxon>
        <taxon>Carangaria</taxon>
        <taxon>Pleuronectiformes</taxon>
        <taxon>Pleuronectoidei</taxon>
        <taxon>Cynoglossidae</taxon>
        <taxon>Cynoglossinae</taxon>
        <taxon>Cynoglossus</taxon>
    </lineage>
</organism>
<sequence>ESGRAVLSQPDRVWTYLSSWRCGSGASRLRTAARRAPYGPRINRLQEVNVTVLPPDVCNRYYTGRIRSSMFCAGNEKGGVDACQGDSGGPLSCYTGNKFELAGLVSWGVGCGRKKRPGVYTKLDIHAQWLYDHLSEFS</sequence>
<evidence type="ECO:0000256" key="2">
    <source>
        <dbReference type="ARBA" id="ARBA00022525"/>
    </source>
</evidence>
<reference evidence="11" key="3">
    <citation type="submission" date="2025-09" db="UniProtKB">
        <authorList>
            <consortium name="Ensembl"/>
        </authorList>
    </citation>
    <scope>IDENTIFICATION</scope>
</reference>
<reference evidence="11" key="2">
    <citation type="submission" date="2025-08" db="UniProtKB">
        <authorList>
            <consortium name="Ensembl"/>
        </authorList>
    </citation>
    <scope>IDENTIFICATION</scope>
</reference>